<dbReference type="CDD" id="cd00167">
    <property type="entry name" value="SANT"/>
    <property type="match status" value="1"/>
</dbReference>
<dbReference type="InterPro" id="IPR014012">
    <property type="entry name" value="HSA_dom"/>
</dbReference>
<dbReference type="PANTHER" id="PTHR46774">
    <property type="entry name" value="CHROMATIN MODIFICATION-RELATED PROTEIN EAF1 A-RELATED"/>
    <property type="match status" value="1"/>
</dbReference>
<dbReference type="InterPro" id="IPR001005">
    <property type="entry name" value="SANT/Myb"/>
</dbReference>
<feature type="region of interest" description="Disordered" evidence="3">
    <location>
        <begin position="1894"/>
        <end position="1923"/>
    </location>
</feature>
<evidence type="ECO:0000259" key="5">
    <source>
        <dbReference type="PROSITE" id="PS51204"/>
    </source>
</evidence>
<dbReference type="InterPro" id="IPR044798">
    <property type="entry name" value="EAF1A/B"/>
</dbReference>
<evidence type="ECO:0000256" key="3">
    <source>
        <dbReference type="SAM" id="MobiDB-lite"/>
    </source>
</evidence>
<feature type="region of interest" description="Disordered" evidence="3">
    <location>
        <begin position="106"/>
        <end position="134"/>
    </location>
</feature>
<dbReference type="Pfam" id="PF13921">
    <property type="entry name" value="Myb_DNA-bind_6"/>
    <property type="match status" value="1"/>
</dbReference>
<feature type="compositionally biased region" description="Low complexity" evidence="3">
    <location>
        <begin position="1607"/>
        <end position="1616"/>
    </location>
</feature>
<feature type="compositionally biased region" description="Low complexity" evidence="3">
    <location>
        <begin position="1576"/>
        <end position="1599"/>
    </location>
</feature>
<dbReference type="PANTHER" id="PTHR46774:SF3">
    <property type="entry name" value="CHROMATIN MODIFICATION-RELATED PROTEIN EAF1 A-RELATED"/>
    <property type="match status" value="1"/>
</dbReference>
<accession>A0A2P2MTZ9</accession>
<feature type="compositionally biased region" description="Low complexity" evidence="3">
    <location>
        <begin position="1646"/>
        <end position="1670"/>
    </location>
</feature>
<feature type="compositionally biased region" description="Polar residues" evidence="3">
    <location>
        <begin position="1756"/>
        <end position="1777"/>
    </location>
</feature>
<proteinExistence type="inferred from homology"/>
<feature type="compositionally biased region" description="Polar residues" evidence="3">
    <location>
        <begin position="1804"/>
        <end position="1826"/>
    </location>
</feature>
<feature type="compositionally biased region" description="Low complexity" evidence="3">
    <location>
        <begin position="1969"/>
        <end position="1998"/>
    </location>
</feature>
<feature type="compositionally biased region" description="Polar residues" evidence="3">
    <location>
        <begin position="1943"/>
        <end position="1954"/>
    </location>
</feature>
<feature type="compositionally biased region" description="Polar residues" evidence="3">
    <location>
        <begin position="1480"/>
        <end position="1512"/>
    </location>
</feature>
<evidence type="ECO:0000256" key="2">
    <source>
        <dbReference type="ARBA" id="ARBA00022853"/>
    </source>
</evidence>
<feature type="domain" description="Myb-like" evidence="4">
    <location>
        <begin position="1100"/>
        <end position="1152"/>
    </location>
</feature>
<feature type="domain" description="HSA" evidence="5">
    <location>
        <begin position="589"/>
        <end position="664"/>
    </location>
</feature>
<dbReference type="PROSITE" id="PS51204">
    <property type="entry name" value="HSA"/>
    <property type="match status" value="1"/>
</dbReference>
<feature type="compositionally biased region" description="Polar residues" evidence="3">
    <location>
        <begin position="1626"/>
        <end position="1642"/>
    </location>
</feature>
<feature type="region of interest" description="Disordered" evidence="3">
    <location>
        <begin position="474"/>
        <end position="529"/>
    </location>
</feature>
<feature type="region of interest" description="Disordered" evidence="3">
    <location>
        <begin position="1943"/>
        <end position="2010"/>
    </location>
</feature>
<feature type="compositionally biased region" description="Polar residues" evidence="3">
    <location>
        <begin position="197"/>
        <end position="212"/>
    </location>
</feature>
<dbReference type="Gene3D" id="1.10.10.60">
    <property type="entry name" value="Homeodomain-like"/>
    <property type="match status" value="1"/>
</dbReference>
<dbReference type="SMART" id="SM00573">
    <property type="entry name" value="HSA"/>
    <property type="match status" value="1"/>
</dbReference>
<feature type="compositionally biased region" description="Polar residues" evidence="3">
    <location>
        <begin position="1905"/>
        <end position="1914"/>
    </location>
</feature>
<feature type="compositionally biased region" description="Polar residues" evidence="3">
    <location>
        <begin position="477"/>
        <end position="498"/>
    </location>
</feature>
<feature type="region of interest" description="Disordered" evidence="3">
    <location>
        <begin position="1795"/>
        <end position="1826"/>
    </location>
</feature>
<feature type="compositionally biased region" description="Basic residues" evidence="3">
    <location>
        <begin position="183"/>
        <end position="194"/>
    </location>
</feature>
<feature type="region of interest" description="Disordered" evidence="3">
    <location>
        <begin position="1480"/>
        <end position="1526"/>
    </location>
</feature>
<feature type="region of interest" description="Disordered" evidence="3">
    <location>
        <begin position="150"/>
        <end position="251"/>
    </location>
</feature>
<feature type="region of interest" description="Disordered" evidence="3">
    <location>
        <begin position="1724"/>
        <end position="1777"/>
    </location>
</feature>
<feature type="compositionally biased region" description="Low complexity" evidence="3">
    <location>
        <begin position="1545"/>
        <end position="1556"/>
    </location>
</feature>
<feature type="region of interest" description="Disordered" evidence="3">
    <location>
        <begin position="927"/>
        <end position="953"/>
    </location>
</feature>
<evidence type="ECO:0000313" key="6">
    <source>
        <dbReference type="EMBL" id="MBX33698.1"/>
    </source>
</evidence>
<comment type="similarity">
    <text evidence="1">Belongs to the EAF1 family.</text>
</comment>
<organism evidence="6">
    <name type="scientific">Rhizophora mucronata</name>
    <name type="common">Asiatic mangrove</name>
    <dbReference type="NCBI Taxonomy" id="61149"/>
    <lineage>
        <taxon>Eukaryota</taxon>
        <taxon>Viridiplantae</taxon>
        <taxon>Streptophyta</taxon>
        <taxon>Embryophyta</taxon>
        <taxon>Tracheophyta</taxon>
        <taxon>Spermatophyta</taxon>
        <taxon>Magnoliopsida</taxon>
        <taxon>eudicotyledons</taxon>
        <taxon>Gunneridae</taxon>
        <taxon>Pentapetalae</taxon>
        <taxon>rosids</taxon>
        <taxon>fabids</taxon>
        <taxon>Malpighiales</taxon>
        <taxon>Rhizophoraceae</taxon>
        <taxon>Rhizophora</taxon>
    </lineage>
</organism>
<dbReference type="SMART" id="SM00717">
    <property type="entry name" value="SANT"/>
    <property type="match status" value="1"/>
</dbReference>
<dbReference type="GO" id="GO:0006325">
    <property type="term" value="P:chromatin organization"/>
    <property type="evidence" value="ECO:0007669"/>
    <property type="project" value="UniProtKB-KW"/>
</dbReference>
<dbReference type="Pfam" id="PF07529">
    <property type="entry name" value="HSA"/>
    <property type="match status" value="1"/>
</dbReference>
<dbReference type="GO" id="GO:0035267">
    <property type="term" value="C:NuA4 histone acetyltransferase complex"/>
    <property type="evidence" value="ECO:0007669"/>
    <property type="project" value="InterPro"/>
</dbReference>
<sequence length="2010" mass="219392">MHGCGPGPALVVNAEVDSMGGIVDGGAGIKTSPRRVAIEKAQAELRQEYDVREERRRELEFLEKGGNPLDFKIGRATSVSVQSTSLADPHADHFVTSEAKGSFALTASPHGDSVESSGRPSAPTICEPNSADNFHGENELLECERNPKHFNRRNNIAPSEQSSQIDGTQNVKELEDSGIVHSYARRNRSRKHRDCTRSSSTDIVHSSGNHGSSFPIRRGSRDTKGLISETNIHKEQNIPSASNLKPTNSNGDVISQVEISEKQSNGELDVVPALETKLDLPTGCLREDRLDVTESNISRIDKHNSISEVDTRKICVDMASGEHDDVGRKGQVIADVTGSPPCAAIAKTENEIGLLHLNGFIDLRRDGNEVQNSVAGAQAKGLDSEFSSTEQSLSLNVNNESELSLMQRNDNSNGIPIKKTSEFEGSQSLVADKMENINNEVQAIKSCTAINDDQISVQQNYICGESLVTAEEEMQRSSDLPNEVKLSNSSGVEQNNHIQAVADEKLGNELDGNSNLNKEYLGEPQGSVDCSNQQIPESALTEKNSCAVPEPQSCSSSPLKLADKAREDSVLEEARIIEAKHKRIAELSVGIIPSETRRKSHWDFVLEEMAWLANDFAQERLWKMTAAAQICRQVAFASWGRVREDYRHCGLEKVSHCLVKAVMQFWHSIDLSITSDDQSIGIKNCKDSSKRFDGSESSRVKFEEHDQNKSKELGTLGQNLLLPIQRYAIRFLKYNNFSVQSLQAEAPATPDRVADLGIMDVSWDDRLTEESLFYAVPSGAMETYRTSIESHLIQCEKTGSSIQEEVDTSICDAAGDFGYRETAYDEEEGETATYYLHGVFDSSKSTKQDQKKRKILVKSHPAKSYDLGADLPYGHSTVCPQQNMLMGKRPGNNLNVGPIPPKRMRTAPRQRPVNPFSAGHPGALQTAVKTDASSGDTSSFQDDQSTMHGGPQTQNSIEVESIGEFEKQLPYDFAETSTKSKKKKKAKNLGSAYDQGWQLDSTVHNELRDNTKKRLGSHQFEFNGSSGLDGLHAAKKPKTMNQSLDNTYDNMGTMTGSIPSPATSQMSNMSYTNRLIKLIGPRGKKAKLLKVSGGQLGSGSPWSPFEDQALVVLVHDMGPNWELISDAINSALQFKCIFRKAKECKERHKILMDKGAGDGADSAEDSGSSQSYPSTLPGIPKGSARQLFQRLQEPMEEDMLKSHFEKIIMIGKKQHYMSRQYDNQDPKQMAAVHNSHMFALSQVCPNNLNEGVLTPLDLCDVTASSPDILSLGYQSSHVNGLTMPNQGVAASMIPASGANSTVHGSSGTVVGNSSIQCGPLSALCRDGRYNAPRASLPVDEQQKMQHYNQMLSSRKLPVSGSISGAERGIHMLPGGNGMGMMPGINRSMPISRPGFQGMNSSSMLNSGSMLSSSVAGIQSHVGMHSGTGSVQGNSIMRPHEALRMMRPGHNPEHQRQMMVPELQIQVTQGTSQGIPAFNGLSSAFPNQTTPSAQTYQGHRQHHQISPQQSHVLSTPHHPHLQGPNHTTGLQQQAYAVHLAKERQMQQRLLKQQQQQQFASSSGLMPHVQPQPQIPISSSMQNSPQVQQQTSLQQTVSLPPLTSPSPMTPMSVQQQQQKHNLPHHGVSRNSQTGGSGLTNQVGKQRQRQQQQFQQSGRQHPQQRQHSQSPQQAKLIKGMGRGNMMAHQNLLIDQSPPNGLSVPPGNQGAEKGEQIMHLIQGQSLYPGTGLSPIQPSNSLVPPQSSSHSQPQQKLFPGSTPQSSRQLQQMPSHSDSTQGQVPLVTSVNTLAATHQGVPPALMGANHQHLQPHSQTNPHQKQVSQAQPNSQRVVQQNHQVNSDLPMKTQTDQAHMEQQPVNNISQMGINTASGIPQACHDSANAGPVVSSAVALQWKPSEPLHDPGRPNSASQASSIGSPPIITSAGNEPVVSVTQGLDQRQLSGSLVQHGHNATAQWQQQPLHPSTPPPHPSQQLFQPQEHQSQQEQQSPQQTQQQTQHFQTVKGSLYMSPSN</sequence>
<evidence type="ECO:0008006" key="7">
    <source>
        <dbReference type="Google" id="ProtNLM"/>
    </source>
</evidence>
<evidence type="ECO:0000259" key="4">
    <source>
        <dbReference type="PROSITE" id="PS50090"/>
    </source>
</evidence>
<dbReference type="InterPro" id="IPR009057">
    <property type="entry name" value="Homeodomain-like_sf"/>
</dbReference>
<keyword evidence="2" id="KW-0156">Chromatin regulator</keyword>
<feature type="compositionally biased region" description="Polar residues" evidence="3">
    <location>
        <begin position="153"/>
        <end position="171"/>
    </location>
</feature>
<evidence type="ECO:0000256" key="1">
    <source>
        <dbReference type="ARBA" id="ARBA00008913"/>
    </source>
</evidence>
<feature type="region of interest" description="Disordered" evidence="3">
    <location>
        <begin position="1154"/>
        <end position="1181"/>
    </location>
</feature>
<reference evidence="6" key="1">
    <citation type="submission" date="2018-02" db="EMBL/GenBank/DDBJ databases">
        <title>Rhizophora mucronata_Transcriptome.</title>
        <authorList>
            <person name="Meera S.P."/>
            <person name="Sreeshan A."/>
            <person name="Augustine A."/>
        </authorList>
    </citation>
    <scope>NUCLEOTIDE SEQUENCE</scope>
    <source>
        <tissue evidence="6">Leaf</tissue>
    </source>
</reference>
<feature type="compositionally biased region" description="Low complexity" evidence="3">
    <location>
        <begin position="1732"/>
        <end position="1750"/>
    </location>
</feature>
<protein>
    <recommendedName>
        <fullName evidence="7">Chromatin modification-related protein EAF1 B-like</fullName>
    </recommendedName>
</protein>
<dbReference type="EMBL" id="GGEC01053214">
    <property type="protein sequence ID" value="MBX33698.1"/>
    <property type="molecule type" value="Transcribed_RNA"/>
</dbReference>
<dbReference type="PROSITE" id="PS50090">
    <property type="entry name" value="MYB_LIKE"/>
    <property type="match status" value="1"/>
</dbReference>
<dbReference type="SUPFAM" id="SSF46689">
    <property type="entry name" value="Homeodomain-like"/>
    <property type="match status" value="1"/>
</dbReference>
<feature type="compositionally biased region" description="Polar residues" evidence="3">
    <location>
        <begin position="237"/>
        <end position="251"/>
    </location>
</feature>
<feature type="region of interest" description="Disordered" evidence="3">
    <location>
        <begin position="1545"/>
        <end position="1672"/>
    </location>
</feature>
<name>A0A2P2MTZ9_RHIMU</name>